<evidence type="ECO:0000313" key="1">
    <source>
        <dbReference type="EMBL" id="MCI4389088.1"/>
    </source>
</evidence>
<gene>
    <name evidence="1" type="ORF">PGIGA_G00093840</name>
</gene>
<name>A0ACC5XDE0_PANGG</name>
<organism evidence="1 2">
    <name type="scientific">Pangasianodon gigas</name>
    <name type="common">Mekong giant catfish</name>
    <name type="synonym">Pangasius gigas</name>
    <dbReference type="NCBI Taxonomy" id="30993"/>
    <lineage>
        <taxon>Eukaryota</taxon>
        <taxon>Metazoa</taxon>
        <taxon>Chordata</taxon>
        <taxon>Craniata</taxon>
        <taxon>Vertebrata</taxon>
        <taxon>Euteleostomi</taxon>
        <taxon>Actinopterygii</taxon>
        <taxon>Neopterygii</taxon>
        <taxon>Teleostei</taxon>
        <taxon>Ostariophysi</taxon>
        <taxon>Siluriformes</taxon>
        <taxon>Pangasiidae</taxon>
        <taxon>Pangasianodon</taxon>
    </lineage>
</organism>
<accession>A0ACC5XDE0</accession>
<reference evidence="1 2" key="1">
    <citation type="journal article" date="2022" name="bioRxiv">
        <title>An ancient truncated duplication of the anti-Mullerian hormone receptor type 2 gene is a potential conserved master sex determinant in the Pangasiidae catfish family.</title>
        <authorList>
            <person name="Wen M."/>
            <person name="Pan Q."/>
            <person name="Jouanno E."/>
            <person name="Montfort J."/>
            <person name="Zahm M."/>
            <person name="Cabau C."/>
            <person name="Klopp C."/>
            <person name="Iampietro C."/>
            <person name="Roques C."/>
            <person name="Bouchez O."/>
            <person name="Castinel A."/>
            <person name="Donnadieu C."/>
            <person name="Parrinello H."/>
            <person name="Poncet C."/>
            <person name="Belmonte E."/>
            <person name="Gautier V."/>
            <person name="Avarre J.-C."/>
            <person name="Dugue R."/>
            <person name="Gustiano R."/>
            <person name="Ha T.T.T."/>
            <person name="Campet M."/>
            <person name="Sriphairoj K."/>
            <person name="Ribolli J."/>
            <person name="de Almeida F.L."/>
            <person name="Desvignes T."/>
            <person name="Postlethwait J.H."/>
            <person name="Bucao C.F."/>
            <person name="Robinson-Rechavi M."/>
            <person name="Bobe J."/>
            <person name="Herpin A."/>
            <person name="Guiguen Y."/>
        </authorList>
    </citation>
    <scope>NUCLEOTIDE SEQUENCE [LARGE SCALE GENOMIC DNA]</scope>
    <source>
        <strain evidence="1">YG-Dec2019</strain>
    </source>
</reference>
<proteinExistence type="predicted"/>
<dbReference type="EMBL" id="CM040471">
    <property type="protein sequence ID" value="MCI4389088.1"/>
    <property type="molecule type" value="Genomic_DNA"/>
</dbReference>
<sequence>MLYQVVVCRGKTSIHGQRFMGSQIIFKPGSEHSIVFGCNLSGGSHGVWGISALELSCLPCLSVIHRARISVEEPGPAMASCYTEPSTLSAWIQDEYEEEKEPKSPQRSSSDESEESEPEPSLASVVRRKVSFADAFGLDLVSVKEFDNRVESAEGREGEEYHLSCIFSVPASDEELELRLWQNKLELESIELLPGSTTIRGTVRVLNLSYHKVVYVRTTLDGWQSHFDQLAEYVPGSSDGETDRFSFQLTLMPPFPPSGARVEFCLCYESSTGIFWANNGGMNYVLFCHKRGRRTLKEKEGGKERETEENDQKGKKSCLKAIKKGSCAESKPTDKNSELSEQESPRSVENKKGKTQHKAESRSRDALEESCKTLTERRNRRRAAQLAHLQDYFSHRDTEVHLGQPSHQEKSKRDLNVVLPMPQHSIPVMTETSSTLQICSRKEQNGNTSSILPDHQIPLLPLDWGRNISSPPLSHPNTSEIISGTRPDALEKERTEDVSTELSDDAWKAFLSGTDSIDNQNNALNQKCLLCVAGSNDSQASNTEYDVSNIGDKVLSVWSTQECAVTSGNGSRQCFTAMETLESDPAKLSQALDPSHISEVLSYKDPEKAQIISEPHTVQESESIWAQWTPGVTEAPHDRHILSERPFSEDKPMLLTNPGETAHAEDATEPLYSKSGKGVLLEECASSTGFLDTEMKVKGDTYRVVEDILTFNGIRKKPFTDSNESLERQYIDESGEPTKKKEYIREENENVSQMKRISWSEYSEEALVVLEGRLQTDEKEPPHLKDENTEIWISSRTSVVCDEGEPHKQTECLDRGEEGVVCYELVKKGFSDSSEGQGEEISSVENIADRECENGLKTEGQGIYGRQDEGDDYTDNYLHKELHKLQSSPETCPHAPNLCITSHTSSPPGHFTWTESVSEGELLLFPAPHKGFESEETLRYRVAQDLQDPGVGTEFPSSFSRTASPSVGTMSSWLLVCWAKISTLSYIAGALMCAILFVIFVTAYLHDFPVCLAIYLLSACWWCRQGMKKHVTTADSVD</sequence>
<keyword evidence="2" id="KW-1185">Reference proteome</keyword>
<comment type="caution">
    <text evidence="1">The sequence shown here is derived from an EMBL/GenBank/DDBJ whole genome shotgun (WGS) entry which is preliminary data.</text>
</comment>
<dbReference type="Proteomes" id="UP000829447">
    <property type="component" value="Linkage Group LG18"/>
</dbReference>
<protein>
    <submittedName>
        <fullName evidence="1">Uncharacterized protein</fullName>
    </submittedName>
</protein>
<evidence type="ECO:0000313" key="2">
    <source>
        <dbReference type="Proteomes" id="UP000829447"/>
    </source>
</evidence>